<keyword evidence="3" id="KW-1185">Reference proteome</keyword>
<evidence type="ECO:0000313" key="3">
    <source>
        <dbReference type="Proteomes" id="UP001597441"/>
    </source>
</evidence>
<dbReference type="EMBL" id="JBHULK010000006">
    <property type="protein sequence ID" value="MFD2536061.1"/>
    <property type="molecule type" value="Genomic_DNA"/>
</dbReference>
<dbReference type="PROSITE" id="PS51257">
    <property type="entry name" value="PROKAR_LIPOPROTEIN"/>
    <property type="match status" value="1"/>
</dbReference>
<accession>A0ABW5JTY8</accession>
<protein>
    <recommendedName>
        <fullName evidence="4">DUF4595 domain-containing protein</fullName>
    </recommendedName>
</protein>
<feature type="chain" id="PRO_5047148464" description="DUF4595 domain-containing protein" evidence="1">
    <location>
        <begin position="27"/>
        <end position="287"/>
    </location>
</feature>
<dbReference type="RefSeq" id="WP_388019774.1">
    <property type="nucleotide sequence ID" value="NZ_JBHUDT010000006.1"/>
</dbReference>
<dbReference type="Proteomes" id="UP001597441">
    <property type="component" value="Unassembled WGS sequence"/>
</dbReference>
<keyword evidence="1" id="KW-0732">Signal</keyword>
<evidence type="ECO:0008006" key="4">
    <source>
        <dbReference type="Google" id="ProtNLM"/>
    </source>
</evidence>
<evidence type="ECO:0000256" key="1">
    <source>
        <dbReference type="SAM" id="SignalP"/>
    </source>
</evidence>
<organism evidence="2 3">
    <name type="scientific">Gelatiniphilus marinus</name>
    <dbReference type="NCBI Taxonomy" id="1759464"/>
    <lineage>
        <taxon>Bacteria</taxon>
        <taxon>Pseudomonadati</taxon>
        <taxon>Bacteroidota</taxon>
        <taxon>Flavobacteriia</taxon>
        <taxon>Flavobacteriales</taxon>
        <taxon>Flavobacteriaceae</taxon>
        <taxon>Gelatiniphilus</taxon>
    </lineage>
</organism>
<reference evidence="3" key="1">
    <citation type="journal article" date="2019" name="Int. J. Syst. Evol. Microbiol.">
        <title>The Global Catalogue of Microorganisms (GCM) 10K type strain sequencing project: providing services to taxonomists for standard genome sequencing and annotation.</title>
        <authorList>
            <consortium name="The Broad Institute Genomics Platform"/>
            <consortium name="The Broad Institute Genome Sequencing Center for Infectious Disease"/>
            <person name="Wu L."/>
            <person name="Ma J."/>
        </authorList>
    </citation>
    <scope>NUCLEOTIDE SEQUENCE [LARGE SCALE GENOMIC DNA]</scope>
    <source>
        <strain evidence="3">KCTC 42903</strain>
    </source>
</reference>
<evidence type="ECO:0000313" key="2">
    <source>
        <dbReference type="EMBL" id="MFD2536061.1"/>
    </source>
</evidence>
<comment type="caution">
    <text evidence="2">The sequence shown here is derived from an EMBL/GenBank/DDBJ whole genome shotgun (WGS) entry which is preliminary data.</text>
</comment>
<proteinExistence type="predicted"/>
<name>A0ABW5JTY8_9FLAO</name>
<feature type="signal peptide" evidence="1">
    <location>
        <begin position="1"/>
        <end position="26"/>
    </location>
</feature>
<sequence length="287" mass="33604">MKNQILIYSSRIIVFFLLFISCSSSEDSSDIEDNISKQFIKTIQKQNPESWQKGSQFFYNNDKLEYVFLDNCSGELYYFEYNSSGKISKRYEGTTSFNSATFNPNIFDLNAFKQNSEVLKYVYESDKLVKMQYNDNFIDYQFSYNSDGKVQVIEWLLPNIGLWEKVIVTYANDKISNLNKIEFNTPGGSVTSNYNYTFEYDDNINPFYVLTENSGLLSLYTCTGFDYITSEDMGIKLFENNVTKVYRNGELLYSATYQYDENKYPTRISYTNINGNYSRVDLITYEE</sequence>
<gene>
    <name evidence="2" type="ORF">ACFSQS_13180</name>
</gene>